<dbReference type="GO" id="GO:0008270">
    <property type="term" value="F:zinc ion binding"/>
    <property type="evidence" value="ECO:0007669"/>
    <property type="project" value="UniProtKB-KW"/>
</dbReference>
<dbReference type="GO" id="GO:0061630">
    <property type="term" value="F:ubiquitin protein ligase activity"/>
    <property type="evidence" value="ECO:0007669"/>
    <property type="project" value="InterPro"/>
</dbReference>
<accession>A0A9N9H4C9</accession>
<dbReference type="InterPro" id="IPR000571">
    <property type="entry name" value="Znf_CCCH"/>
</dbReference>
<evidence type="ECO:0000256" key="2">
    <source>
        <dbReference type="ARBA" id="ARBA00022737"/>
    </source>
</evidence>
<feature type="compositionally biased region" description="Basic and acidic residues" evidence="6">
    <location>
        <begin position="302"/>
        <end position="313"/>
    </location>
</feature>
<feature type="zinc finger region" description="C3H1-type" evidence="5">
    <location>
        <begin position="547"/>
        <end position="574"/>
    </location>
</feature>
<evidence type="ECO:0000313" key="9">
    <source>
        <dbReference type="Proteomes" id="UP000789396"/>
    </source>
</evidence>
<feature type="region of interest" description="Disordered" evidence="6">
    <location>
        <begin position="296"/>
        <end position="340"/>
    </location>
</feature>
<comment type="caution">
    <text evidence="8">The sequence shown here is derived from an EMBL/GenBank/DDBJ whole genome shotgun (WGS) entry which is preliminary data.</text>
</comment>
<proteinExistence type="predicted"/>
<feature type="region of interest" description="Disordered" evidence="6">
    <location>
        <begin position="500"/>
        <end position="519"/>
    </location>
</feature>
<dbReference type="GO" id="GO:0000209">
    <property type="term" value="P:protein polyubiquitination"/>
    <property type="evidence" value="ECO:0007669"/>
    <property type="project" value="InterPro"/>
</dbReference>
<dbReference type="AlphaFoldDB" id="A0A9N9H4C9"/>
<dbReference type="InterPro" id="IPR036855">
    <property type="entry name" value="Znf_CCCH_sf"/>
</dbReference>
<name>A0A9N9H4C9_9GLOM</name>
<dbReference type="PANTHER" id="PTHR11224">
    <property type="entry name" value="MAKORIN-RELATED"/>
    <property type="match status" value="1"/>
</dbReference>
<feature type="domain" description="C3H1-type" evidence="7">
    <location>
        <begin position="69"/>
        <end position="91"/>
    </location>
</feature>
<dbReference type="Gene3D" id="4.10.1000.10">
    <property type="entry name" value="Zinc finger, CCCH-type"/>
    <property type="match status" value="1"/>
</dbReference>
<dbReference type="SUPFAM" id="SSF90229">
    <property type="entry name" value="CCCH zinc finger"/>
    <property type="match status" value="1"/>
</dbReference>
<evidence type="ECO:0000256" key="4">
    <source>
        <dbReference type="ARBA" id="ARBA00022833"/>
    </source>
</evidence>
<dbReference type="PROSITE" id="PS50103">
    <property type="entry name" value="ZF_C3H1"/>
    <property type="match status" value="2"/>
</dbReference>
<organism evidence="8 9">
    <name type="scientific">Racocetra fulgida</name>
    <dbReference type="NCBI Taxonomy" id="60492"/>
    <lineage>
        <taxon>Eukaryota</taxon>
        <taxon>Fungi</taxon>
        <taxon>Fungi incertae sedis</taxon>
        <taxon>Mucoromycota</taxon>
        <taxon>Glomeromycotina</taxon>
        <taxon>Glomeromycetes</taxon>
        <taxon>Diversisporales</taxon>
        <taxon>Gigasporaceae</taxon>
        <taxon>Racocetra</taxon>
    </lineage>
</organism>
<keyword evidence="2" id="KW-0677">Repeat</keyword>
<evidence type="ECO:0000256" key="3">
    <source>
        <dbReference type="ARBA" id="ARBA00022771"/>
    </source>
</evidence>
<evidence type="ECO:0000259" key="7">
    <source>
        <dbReference type="PROSITE" id="PS50103"/>
    </source>
</evidence>
<feature type="compositionally biased region" description="Polar residues" evidence="6">
    <location>
        <begin position="1"/>
        <end position="12"/>
    </location>
</feature>
<evidence type="ECO:0000256" key="1">
    <source>
        <dbReference type="ARBA" id="ARBA00022723"/>
    </source>
</evidence>
<dbReference type="EMBL" id="CAJVPZ010013329">
    <property type="protein sequence ID" value="CAG8647909.1"/>
    <property type="molecule type" value="Genomic_DNA"/>
</dbReference>
<keyword evidence="9" id="KW-1185">Reference proteome</keyword>
<dbReference type="OrthoDB" id="411372at2759"/>
<keyword evidence="1 5" id="KW-0479">Metal-binding</keyword>
<dbReference type="SMART" id="SM00356">
    <property type="entry name" value="ZnF_C3H1"/>
    <property type="match status" value="2"/>
</dbReference>
<feature type="compositionally biased region" description="Low complexity" evidence="6">
    <location>
        <begin position="25"/>
        <end position="41"/>
    </location>
</feature>
<dbReference type="Pfam" id="PF18044">
    <property type="entry name" value="zf-CCCH_4"/>
    <property type="match status" value="1"/>
</dbReference>
<dbReference type="Proteomes" id="UP000789396">
    <property type="component" value="Unassembled WGS sequence"/>
</dbReference>
<feature type="compositionally biased region" description="Low complexity" evidence="6">
    <location>
        <begin position="98"/>
        <end position="120"/>
    </location>
</feature>
<dbReference type="PANTHER" id="PTHR11224:SF10">
    <property type="entry name" value="IP09428P-RELATED"/>
    <property type="match status" value="1"/>
</dbReference>
<feature type="region of interest" description="Disordered" evidence="6">
    <location>
        <begin position="1"/>
        <end position="41"/>
    </location>
</feature>
<feature type="non-terminal residue" evidence="8">
    <location>
        <position position="679"/>
    </location>
</feature>
<dbReference type="InterPro" id="IPR045072">
    <property type="entry name" value="MKRN-like"/>
</dbReference>
<keyword evidence="4 5" id="KW-0862">Zinc</keyword>
<reference evidence="8" key="1">
    <citation type="submission" date="2021-06" db="EMBL/GenBank/DDBJ databases">
        <authorList>
            <person name="Kallberg Y."/>
            <person name="Tangrot J."/>
            <person name="Rosling A."/>
        </authorList>
    </citation>
    <scope>NUCLEOTIDE SEQUENCE</scope>
    <source>
        <strain evidence="8">IN212</strain>
    </source>
</reference>
<feature type="domain" description="C3H1-type" evidence="7">
    <location>
        <begin position="547"/>
        <end position="574"/>
    </location>
</feature>
<keyword evidence="3 5" id="KW-0863">Zinc-finger</keyword>
<feature type="compositionally biased region" description="Polar residues" evidence="6">
    <location>
        <begin position="507"/>
        <end position="519"/>
    </location>
</feature>
<feature type="non-terminal residue" evidence="8">
    <location>
        <position position="1"/>
    </location>
</feature>
<evidence type="ECO:0000256" key="5">
    <source>
        <dbReference type="PROSITE-ProRule" id="PRU00723"/>
    </source>
</evidence>
<gene>
    <name evidence="8" type="ORF">RFULGI_LOCUS8328</name>
</gene>
<evidence type="ECO:0000313" key="8">
    <source>
        <dbReference type="EMBL" id="CAG8647909.1"/>
    </source>
</evidence>
<feature type="region of interest" description="Disordered" evidence="6">
    <location>
        <begin position="90"/>
        <end position="126"/>
    </location>
</feature>
<sequence length="679" mass="75437">ISAPVTPTNSVTPGFPSHPPRRKGNQNNNNNSNDGKTNGSKSKYFSIDQIFTQMSKKGIDINPSADNYVCKYFLKGNCKYGHRCALSHNLPNGNSKINGRSGKNGSNANGSRNGISNNSIPEIRSPVMHPQYSQDDYQPLNSPGIPFTRIPISPSEYQNNKTFSQLTASLSLNEQHHFSDETHATHRLRNNYSNDHLSAPVNINGQQRRSLPDIFHLNPVNAADSFGTSPFQPAGSKSIFLPVSYVSDSGLLSPTINPHQQLHSIPEIHDYSHHNEPIGEELCGYDFEEYIPSSLNELLTPTERERRKSKQEEASESSARRLFPGSSTLHPHIDGPSLYNSHGDPSHVHFAARSLPYGVSMGLASNYMSQNDGQQLGPGYNGQHLFNLNNSGQGMRNPISINTNFEDWNESISVRSPLSPANSMHNQFLSPTYERQCTPAINIPHPHEIHSSDQSSMYHHRVPVGIIGSRPSVHDQAASSPPDPFSPFPIDEDIDLFSMDNDKNEQPQEMSSSKVPETLKTPLSYSEATKVNLKDSGATSGLSIDSRRYEPLCPFGMAGNCRYGERCQSLHGLQCPSCLKLVLHPHLTPEEHQVHINECFNKQVQVTDGVRPEDIECGICFEKVLLKDDARFGLLREINIRTIRNGEEVKVLDNVRLWDFMENFADKRNSSVVGVTATI</sequence>
<evidence type="ECO:0000256" key="6">
    <source>
        <dbReference type="SAM" id="MobiDB-lite"/>
    </source>
</evidence>
<feature type="zinc finger region" description="C3H1-type" evidence="5">
    <location>
        <begin position="69"/>
        <end position="91"/>
    </location>
</feature>
<dbReference type="InterPro" id="IPR041367">
    <property type="entry name" value="Znf-CCCH_4"/>
</dbReference>
<protein>
    <submittedName>
        <fullName evidence="8">9329_t:CDS:1</fullName>
    </submittedName>
</protein>